<proteinExistence type="predicted"/>
<name>A0A1H8PV98_9ACTN</name>
<sequence length="163" mass="17415">MPRSLRAVDLDFTTTAKHRVTVTEVLPASPDAVFAALAEDPAGWAAWFPGFTDGGRYLTPGPHGVGSQREVFARGSRFLETILAWEPGRRWAFRVDEAGLPAVRALAENFTLTPEGAGTRVDYTMAQETSPGFAGGLIIRVAGGQLRKALRNLGAHLAATEPA</sequence>
<dbReference type="EMBL" id="FOEE01000001">
    <property type="protein sequence ID" value="SEO45691.1"/>
    <property type="molecule type" value="Genomic_DNA"/>
</dbReference>
<evidence type="ECO:0000313" key="1">
    <source>
        <dbReference type="EMBL" id="SEO45691.1"/>
    </source>
</evidence>
<dbReference type="SUPFAM" id="SSF55961">
    <property type="entry name" value="Bet v1-like"/>
    <property type="match status" value="1"/>
</dbReference>
<dbReference type="Gene3D" id="3.30.530.20">
    <property type="match status" value="1"/>
</dbReference>
<dbReference type="Proteomes" id="UP000198960">
    <property type="component" value="Unassembled WGS sequence"/>
</dbReference>
<dbReference type="CDD" id="cd07821">
    <property type="entry name" value="PYR_PYL_RCAR_like"/>
    <property type="match status" value="1"/>
</dbReference>
<accession>A0A1H8PV98</accession>
<dbReference type="Pfam" id="PF10604">
    <property type="entry name" value="Polyketide_cyc2"/>
    <property type="match status" value="1"/>
</dbReference>
<dbReference type="OrthoDB" id="4277250at2"/>
<dbReference type="InterPro" id="IPR023393">
    <property type="entry name" value="START-like_dom_sf"/>
</dbReference>
<dbReference type="AlphaFoldDB" id="A0A1H8PV98"/>
<organism evidence="1 2">
    <name type="scientific">Trujillonella endophytica</name>
    <dbReference type="NCBI Taxonomy" id="673521"/>
    <lineage>
        <taxon>Bacteria</taxon>
        <taxon>Bacillati</taxon>
        <taxon>Actinomycetota</taxon>
        <taxon>Actinomycetes</taxon>
        <taxon>Geodermatophilales</taxon>
        <taxon>Geodermatophilaceae</taxon>
        <taxon>Trujillonella</taxon>
    </lineage>
</organism>
<dbReference type="RefSeq" id="WP_091939538.1">
    <property type="nucleotide sequence ID" value="NZ_FOEE01000001.1"/>
</dbReference>
<protein>
    <submittedName>
        <fullName evidence="1">Carbon monoxide dehydrogenase subunit G</fullName>
    </submittedName>
</protein>
<gene>
    <name evidence="1" type="ORF">SAMN05660991_00395</name>
</gene>
<dbReference type="STRING" id="673521.SAMN05660991_00395"/>
<keyword evidence="2" id="KW-1185">Reference proteome</keyword>
<dbReference type="InterPro" id="IPR019587">
    <property type="entry name" value="Polyketide_cyclase/dehydratase"/>
</dbReference>
<evidence type="ECO:0000313" key="2">
    <source>
        <dbReference type="Proteomes" id="UP000198960"/>
    </source>
</evidence>
<reference evidence="2" key="1">
    <citation type="submission" date="2016-10" db="EMBL/GenBank/DDBJ databases">
        <authorList>
            <person name="Varghese N."/>
            <person name="Submissions S."/>
        </authorList>
    </citation>
    <scope>NUCLEOTIDE SEQUENCE [LARGE SCALE GENOMIC DNA]</scope>
    <source>
        <strain evidence="2">DSM 45413</strain>
    </source>
</reference>